<dbReference type="PANTHER" id="PTHR24320:SF252">
    <property type="entry name" value="DEHYDROGENASE_REDUCTASE FAMILY PROTEIN, PUTATIVE (AFU_ORTHOLOGUE AFUA_3G08550)-RELATED"/>
    <property type="match status" value="1"/>
</dbReference>
<evidence type="ECO:0000313" key="4">
    <source>
        <dbReference type="EMBL" id="KAF3764374.1"/>
    </source>
</evidence>
<keyword evidence="2" id="KW-0521">NADP</keyword>
<accession>A0A9P5CMH0</accession>
<dbReference type="SUPFAM" id="SSF51735">
    <property type="entry name" value="NAD(P)-binding Rossmann-fold domains"/>
    <property type="match status" value="1"/>
</dbReference>
<dbReference type="Proteomes" id="UP000803844">
    <property type="component" value="Unassembled WGS sequence"/>
</dbReference>
<evidence type="ECO:0000256" key="3">
    <source>
        <dbReference type="ARBA" id="ARBA00023002"/>
    </source>
</evidence>
<dbReference type="GO" id="GO:0016491">
    <property type="term" value="F:oxidoreductase activity"/>
    <property type="evidence" value="ECO:0007669"/>
    <property type="project" value="UniProtKB-KW"/>
</dbReference>
<keyword evidence="3" id="KW-0560">Oxidoreductase</keyword>
<comment type="similarity">
    <text evidence="1">Belongs to the short-chain dehydrogenases/reductases (SDR) family.</text>
</comment>
<dbReference type="PANTHER" id="PTHR24320">
    <property type="entry name" value="RETINOL DEHYDROGENASE"/>
    <property type="match status" value="1"/>
</dbReference>
<sequence length="350" mass="38333">MVSLFLGRLQAKIWPEPLPSPGSFEGQTVLVTGATAGLGLAAAVHFARLGARVILTSRTAARGDCARQHVEDAAGIAGQGKVHVVELDMTRYSSCVSFLGRLKQNDAAKSGLDVAVLNAGVINADYVRSPEGWEEAIQVNTLSTTLLGLLLLPWMKQTGLGREKIPHLVFVTSRDHLDPDITTWAEWPEAHGGILRHLSDAENWPSDYLQPNYAASKLMLTYAVEEISKRATGQDGTLQVIVNSVCPGLVSTDLPRSLVQRSWRVRALVFIYLGCLGKSADYGARLYVRAALTPREDHGKYIQSLFSDEEYRRVAIPNLKSQTAIKVKAQVWNEILGDLLQKVPALEDLR</sequence>
<dbReference type="PRINTS" id="PR00081">
    <property type="entry name" value="GDHRDH"/>
</dbReference>
<dbReference type="Pfam" id="PF00106">
    <property type="entry name" value="adh_short"/>
    <property type="match status" value="1"/>
</dbReference>
<comment type="caution">
    <text evidence="4">The sequence shown here is derived from an EMBL/GenBank/DDBJ whole genome shotgun (WGS) entry which is preliminary data.</text>
</comment>
<dbReference type="AlphaFoldDB" id="A0A9P5CMH0"/>
<dbReference type="InterPro" id="IPR036291">
    <property type="entry name" value="NAD(P)-bd_dom_sf"/>
</dbReference>
<dbReference type="GeneID" id="63840598"/>
<dbReference type="OrthoDB" id="542013at2759"/>
<dbReference type="EMBL" id="MU032348">
    <property type="protein sequence ID" value="KAF3764374.1"/>
    <property type="molecule type" value="Genomic_DNA"/>
</dbReference>
<name>A0A9P5CMH0_CRYP1</name>
<dbReference type="RefSeq" id="XP_040775335.1">
    <property type="nucleotide sequence ID" value="XM_040923469.1"/>
</dbReference>
<keyword evidence="5" id="KW-1185">Reference proteome</keyword>
<evidence type="ECO:0000313" key="5">
    <source>
        <dbReference type="Proteomes" id="UP000803844"/>
    </source>
</evidence>
<dbReference type="Gene3D" id="3.40.50.720">
    <property type="entry name" value="NAD(P)-binding Rossmann-like Domain"/>
    <property type="match status" value="1"/>
</dbReference>
<evidence type="ECO:0000256" key="1">
    <source>
        <dbReference type="ARBA" id="ARBA00006484"/>
    </source>
</evidence>
<organism evidence="4 5">
    <name type="scientific">Cryphonectria parasitica (strain ATCC 38755 / EP155)</name>
    <dbReference type="NCBI Taxonomy" id="660469"/>
    <lineage>
        <taxon>Eukaryota</taxon>
        <taxon>Fungi</taxon>
        <taxon>Dikarya</taxon>
        <taxon>Ascomycota</taxon>
        <taxon>Pezizomycotina</taxon>
        <taxon>Sordariomycetes</taxon>
        <taxon>Sordariomycetidae</taxon>
        <taxon>Diaporthales</taxon>
        <taxon>Cryphonectriaceae</taxon>
        <taxon>Cryphonectria-Endothia species complex</taxon>
        <taxon>Cryphonectria</taxon>
    </lineage>
</organism>
<evidence type="ECO:0000256" key="2">
    <source>
        <dbReference type="ARBA" id="ARBA00022857"/>
    </source>
</evidence>
<protein>
    <submittedName>
        <fullName evidence="4">Short chain dehydrogenase/ reductase</fullName>
    </submittedName>
</protein>
<dbReference type="InterPro" id="IPR002347">
    <property type="entry name" value="SDR_fam"/>
</dbReference>
<reference evidence="4" key="1">
    <citation type="journal article" date="2020" name="Phytopathology">
        <title>Genome sequence of the chestnut blight fungus Cryphonectria parasitica EP155: A fundamental resource for an archetypical invasive plant pathogen.</title>
        <authorList>
            <person name="Crouch J.A."/>
            <person name="Dawe A."/>
            <person name="Aerts A."/>
            <person name="Barry K."/>
            <person name="Churchill A.C.L."/>
            <person name="Grimwood J."/>
            <person name="Hillman B."/>
            <person name="Milgroom M.G."/>
            <person name="Pangilinan J."/>
            <person name="Smith M."/>
            <person name="Salamov A."/>
            <person name="Schmutz J."/>
            <person name="Yadav J."/>
            <person name="Grigoriev I.V."/>
            <person name="Nuss D."/>
        </authorList>
    </citation>
    <scope>NUCLEOTIDE SEQUENCE</scope>
    <source>
        <strain evidence="4">EP155</strain>
    </source>
</reference>
<gene>
    <name evidence="4" type="ORF">M406DRAFT_356529</name>
</gene>
<proteinExistence type="inferred from homology"/>